<dbReference type="Proteomes" id="UP000198211">
    <property type="component" value="Unassembled WGS sequence"/>
</dbReference>
<reference evidence="3" key="1">
    <citation type="submission" date="2017-03" db="EMBL/GenBank/DDBJ databases">
        <title>Phytopthora megakarya and P. palmivora, two closely related causual agents of cacao black pod achieved similar genome size and gene model numbers by different mechanisms.</title>
        <authorList>
            <person name="Ali S."/>
            <person name="Shao J."/>
            <person name="Larry D.J."/>
            <person name="Kronmiller B."/>
            <person name="Shen D."/>
            <person name="Strem M.D."/>
            <person name="Melnick R.L."/>
            <person name="Guiltinan M.J."/>
            <person name="Tyler B.M."/>
            <person name="Meinhardt L.W."/>
            <person name="Bailey B.A."/>
        </authorList>
    </citation>
    <scope>NUCLEOTIDE SEQUENCE [LARGE SCALE GENOMIC DNA]</scope>
    <source>
        <strain evidence="3">zdho120</strain>
    </source>
</reference>
<sequence length="459" mass="51197">MRLYLVALVIVAVLLVNAERVTSFTDHHNGAAPKRLLRGYDENADERAIAGGGAVSNLVTKIKGGASKFNERASKLLWKVRNTEKYETKVVANLKRVKVEDTLTTSKLEKLTSQVKKINYSKNKDATLIGTLTAAYGDNALAMALASVEKNADSALAPQIQALQKAQLEKWMKDKHSVDTVFKILKMDDDVRGLTGYQILIGDKFNILDDYVKLVDPKNSEAALLDGLQAGLGGDLKLWTFLQTAKTQPSTVEKAKELETSLIAKWTREDKLLTVIFQWLKLGNVDNAFNADKLKQFVKYVDDFNAKATVNKKSVIDIYTLRFKDAVVVEKLMEAMKVPATKDVATKLQKQQLEGWINSGDVAKLEKFVPLNRGEDLITTLASKFGDNKKLTMVLEKGSISGETTELQKRLFAGWAGRDITPENVLLRVFKKNSLTATSEEQTIRNKFVEYFSTLKKNE</sequence>
<keyword evidence="1" id="KW-0732">Signal</keyword>
<protein>
    <submittedName>
        <fullName evidence="2">RxLR effector protein</fullName>
    </submittedName>
</protein>
<proteinExistence type="predicted"/>
<feature type="chain" id="PRO_5012375376" evidence="1">
    <location>
        <begin position="19"/>
        <end position="459"/>
    </location>
</feature>
<keyword evidence="3" id="KW-1185">Reference proteome</keyword>
<gene>
    <name evidence="2" type="ORF">PHMEG_000935</name>
</gene>
<dbReference type="EMBL" id="NBNE01000029">
    <property type="protein sequence ID" value="OWZ24086.1"/>
    <property type="molecule type" value="Genomic_DNA"/>
</dbReference>
<dbReference type="OrthoDB" id="126417at2759"/>
<organism evidence="2 3">
    <name type="scientific">Phytophthora megakarya</name>
    <dbReference type="NCBI Taxonomy" id="4795"/>
    <lineage>
        <taxon>Eukaryota</taxon>
        <taxon>Sar</taxon>
        <taxon>Stramenopiles</taxon>
        <taxon>Oomycota</taxon>
        <taxon>Peronosporomycetes</taxon>
        <taxon>Peronosporales</taxon>
        <taxon>Peronosporaceae</taxon>
        <taxon>Phytophthora</taxon>
    </lineage>
</organism>
<evidence type="ECO:0000313" key="2">
    <source>
        <dbReference type="EMBL" id="OWZ24086.1"/>
    </source>
</evidence>
<comment type="caution">
    <text evidence="2">The sequence shown here is derived from an EMBL/GenBank/DDBJ whole genome shotgun (WGS) entry which is preliminary data.</text>
</comment>
<evidence type="ECO:0000256" key="1">
    <source>
        <dbReference type="SAM" id="SignalP"/>
    </source>
</evidence>
<accession>A0A225X2D7</accession>
<evidence type="ECO:0000313" key="3">
    <source>
        <dbReference type="Proteomes" id="UP000198211"/>
    </source>
</evidence>
<dbReference type="AlphaFoldDB" id="A0A225X2D7"/>
<feature type="signal peptide" evidence="1">
    <location>
        <begin position="1"/>
        <end position="18"/>
    </location>
</feature>
<name>A0A225X2D7_9STRA</name>